<feature type="signal peptide" evidence="1">
    <location>
        <begin position="1"/>
        <end position="20"/>
    </location>
</feature>
<name>A0ABS1FWP6_9FLAO</name>
<dbReference type="Proteomes" id="UP000628669">
    <property type="component" value="Unassembled WGS sequence"/>
</dbReference>
<dbReference type="EMBL" id="JAENHK010000010">
    <property type="protein sequence ID" value="MBK1896673.1"/>
    <property type="molecule type" value="Genomic_DNA"/>
</dbReference>
<protein>
    <recommendedName>
        <fullName evidence="4">YD repeat-containing protein</fullName>
    </recommendedName>
</protein>
<keyword evidence="3" id="KW-1185">Reference proteome</keyword>
<feature type="chain" id="PRO_5047446753" description="YD repeat-containing protein" evidence="1">
    <location>
        <begin position="21"/>
        <end position="1078"/>
    </location>
</feature>
<evidence type="ECO:0000313" key="2">
    <source>
        <dbReference type="EMBL" id="MBK1896673.1"/>
    </source>
</evidence>
<gene>
    <name evidence="2" type="ORF">JHL15_12975</name>
</gene>
<organism evidence="2 3">
    <name type="scientific">Chryseobacterium paridis</name>
    <dbReference type="NCBI Taxonomy" id="2800328"/>
    <lineage>
        <taxon>Bacteria</taxon>
        <taxon>Pseudomonadati</taxon>
        <taxon>Bacteroidota</taxon>
        <taxon>Flavobacteriia</taxon>
        <taxon>Flavobacteriales</taxon>
        <taxon>Weeksellaceae</taxon>
        <taxon>Chryseobacterium group</taxon>
        <taxon>Chryseobacterium</taxon>
    </lineage>
</organism>
<evidence type="ECO:0000256" key="1">
    <source>
        <dbReference type="SAM" id="SignalP"/>
    </source>
</evidence>
<keyword evidence="1" id="KW-0732">Signal</keyword>
<evidence type="ECO:0008006" key="4">
    <source>
        <dbReference type="Google" id="ProtNLM"/>
    </source>
</evidence>
<accession>A0ABS1FWP6</accession>
<evidence type="ECO:0000313" key="3">
    <source>
        <dbReference type="Proteomes" id="UP000628669"/>
    </source>
</evidence>
<sequence>MKLLIKTTIILLFIKSFAFAQNVDELIKKDFIETEDLEKNISNKIFSENILQASPVEKRDIFNFNTVNATEVDGFNGKANITIPIYEIKQDGLVIPIQLLYNTGGVKVDQFATEVGLGWSLDAGPVINKEIVGMPDYRSVWGYTQTYGLKEYLHGYLAAEGPSWGIDSPDLYNINIKGGTASFYIDKSFNPILISPYNGINISLTQGRFDEQFVKKYGYYRNFTGVSGVCSSRPNTPTYLLGYYSDYKCENIFKTYKETKSIDIIFNRYTYSFRDADYSIPVSLMTLPDTCPLDGTPCWGNTSSNIERLIPKYNITSINDNLTQKKVIFLYEELAGSNSYIRHSQTFNMILPGISGDYPIPSKIVDGYSRDYDIYMKKLISKIVTDKEQIEFIYLKTREDSKSLDILINSPTNFSTYYPDPLLSEIYIKDKNNRVINMYSFNYEYFNSQCTNPNLQRNMEQCKRLKLVSMVKSPSTKPNEKEEYKFEYYEDSFLPQIGSYRQDPFGYKSSLSDSQTSESTNYGVILPKKPKMFTYTDDIANSSDKLTYVSTIKIPSLNPISDIGYEQTLSNLQNSRAWSLKAIEYPTKAKQYFNYELNSFSWKGNNIQGGGIRISKIDVTDGYSNYSIKYVYENGRVISLPTYNGHQQFSFASNNMVEARPQNFYSKLYYIKGSVVTYDKVSKLIDNKGKTINEYTSINEFPMKLEGKHNPTNTLINLYPYYYGIGNLKFNYLLKKDHIGNLKNEFIYDKNNVLLKETNITYSNQETSFPNNYPIIKNLSSYPTYDRDTEFSYYPIGYPGGYSTSPKFSYLPENYRKLRNNIKSKKITDYFNEGSIITTENYNYLDSHNSIKSITKVLPTEIISEEYLYPFESGLQYNTIMANDERYKFIKTGNIINKNSNFITGDLKFYKNFNGNQLLLSEYKRILQDNSLFTEKTIDQYDSKGNTQQYTTKDGISTTIIWGYNQTQPIAKIEGAKLSDIPQSQITAIVNASNEDASDPTKENLLITALDNFRKNTSLSSYQISTYTYDPLIGVTSVTPPSGIREVYIYDTANRLKEIRQDSKTGNIVKEFKYNYKN</sequence>
<dbReference type="RefSeq" id="WP_200246331.1">
    <property type="nucleotide sequence ID" value="NZ_JAENHK010000010.1"/>
</dbReference>
<comment type="caution">
    <text evidence="2">The sequence shown here is derived from an EMBL/GenBank/DDBJ whole genome shotgun (WGS) entry which is preliminary data.</text>
</comment>
<reference evidence="3" key="1">
    <citation type="submission" date="2021-01" db="EMBL/GenBank/DDBJ databases">
        <title>Genome public.</title>
        <authorList>
            <person name="Liu C."/>
            <person name="Sun Q."/>
        </authorList>
    </citation>
    <scope>NUCLEOTIDE SEQUENCE [LARGE SCALE GENOMIC DNA]</scope>
    <source>
        <strain evidence="3">YIM B02567</strain>
    </source>
</reference>
<proteinExistence type="predicted"/>